<evidence type="ECO:0000313" key="5">
    <source>
        <dbReference type="EMBL" id="PQA53443.1"/>
    </source>
</evidence>
<dbReference type="Proteomes" id="UP000239590">
    <property type="component" value="Unassembled WGS sequence"/>
</dbReference>
<evidence type="ECO:0000259" key="4">
    <source>
        <dbReference type="PROSITE" id="PS01124"/>
    </source>
</evidence>
<evidence type="ECO:0000256" key="2">
    <source>
        <dbReference type="ARBA" id="ARBA00023125"/>
    </source>
</evidence>
<dbReference type="GO" id="GO:0043565">
    <property type="term" value="F:sequence-specific DNA binding"/>
    <property type="evidence" value="ECO:0007669"/>
    <property type="project" value="InterPro"/>
</dbReference>
<keyword evidence="3" id="KW-0804">Transcription</keyword>
<proteinExistence type="predicted"/>
<feature type="domain" description="HTH araC/xylS-type" evidence="4">
    <location>
        <begin position="197"/>
        <end position="302"/>
    </location>
</feature>
<evidence type="ECO:0000313" key="6">
    <source>
        <dbReference type="Proteomes" id="UP000239590"/>
    </source>
</evidence>
<dbReference type="OrthoDB" id="643086at2"/>
<evidence type="ECO:0000256" key="1">
    <source>
        <dbReference type="ARBA" id="ARBA00023015"/>
    </source>
</evidence>
<organism evidence="5 6">
    <name type="scientific">Siphonobacter curvatus</name>
    <dbReference type="NCBI Taxonomy" id="2094562"/>
    <lineage>
        <taxon>Bacteria</taxon>
        <taxon>Pseudomonadati</taxon>
        <taxon>Bacteroidota</taxon>
        <taxon>Cytophagia</taxon>
        <taxon>Cytophagales</taxon>
        <taxon>Cytophagaceae</taxon>
        <taxon>Siphonobacter</taxon>
    </lineage>
</organism>
<dbReference type="InterPro" id="IPR018060">
    <property type="entry name" value="HTH_AraC"/>
</dbReference>
<dbReference type="RefSeq" id="WP_104716041.1">
    <property type="nucleotide sequence ID" value="NZ_PTRA01000009.1"/>
</dbReference>
<dbReference type="InterPro" id="IPR009057">
    <property type="entry name" value="Homeodomain-like_sf"/>
</dbReference>
<dbReference type="Gene3D" id="1.10.10.60">
    <property type="entry name" value="Homeodomain-like"/>
    <property type="match status" value="2"/>
</dbReference>
<gene>
    <name evidence="5" type="ORF">C5O19_24690</name>
</gene>
<keyword evidence="6" id="KW-1185">Reference proteome</keyword>
<dbReference type="SUPFAM" id="SSF46689">
    <property type="entry name" value="Homeodomain-like"/>
    <property type="match status" value="1"/>
</dbReference>
<comment type="caution">
    <text evidence="5">The sequence shown here is derived from an EMBL/GenBank/DDBJ whole genome shotgun (WGS) entry which is preliminary data.</text>
</comment>
<dbReference type="EMBL" id="PTRA01000009">
    <property type="protein sequence ID" value="PQA53443.1"/>
    <property type="molecule type" value="Genomic_DNA"/>
</dbReference>
<keyword evidence="2" id="KW-0238">DNA-binding</keyword>
<dbReference type="Pfam" id="PF12833">
    <property type="entry name" value="HTH_18"/>
    <property type="match status" value="1"/>
</dbReference>
<name>A0A2S7IFH2_9BACT</name>
<accession>A0A2S7IFH2</accession>
<reference evidence="6" key="1">
    <citation type="submission" date="2018-02" db="EMBL/GenBank/DDBJ databases">
        <title>Genome sequencing of Solimonas sp. HR-BB.</title>
        <authorList>
            <person name="Lee Y."/>
            <person name="Jeon C.O."/>
        </authorList>
    </citation>
    <scope>NUCLEOTIDE SEQUENCE [LARGE SCALE GENOMIC DNA]</scope>
    <source>
        <strain evidence="6">HR-U</strain>
    </source>
</reference>
<dbReference type="SMART" id="SM00342">
    <property type="entry name" value="HTH_ARAC"/>
    <property type="match status" value="1"/>
</dbReference>
<evidence type="ECO:0000256" key="3">
    <source>
        <dbReference type="ARBA" id="ARBA00023163"/>
    </source>
</evidence>
<dbReference type="AlphaFoldDB" id="A0A2S7IFH2"/>
<dbReference type="GO" id="GO:0003700">
    <property type="term" value="F:DNA-binding transcription factor activity"/>
    <property type="evidence" value="ECO:0007669"/>
    <property type="project" value="InterPro"/>
</dbReference>
<dbReference type="PANTHER" id="PTHR43280">
    <property type="entry name" value="ARAC-FAMILY TRANSCRIPTIONAL REGULATOR"/>
    <property type="match status" value="1"/>
</dbReference>
<dbReference type="PANTHER" id="PTHR43280:SF32">
    <property type="entry name" value="TRANSCRIPTIONAL REGULATORY PROTEIN"/>
    <property type="match status" value="1"/>
</dbReference>
<protein>
    <submittedName>
        <fullName evidence="5">AraC family transcriptional regulator</fullName>
    </submittedName>
</protein>
<sequence length="304" mass="34767">MATEPLLRMDSLFAYHQLAGLPKPSHPLISVVRFEDIRPRAGNQPKSIVNNFYSIALKRNFSGRLKYGQQPYDFDNGVMVFLAPGQVLTVAADETHEHTGWLLMIHADFLWHTPLSKTIRQYAYFDYSVHEALFLSEKEESVIEGIIQQIQQEYLAPIDQFSQPIIIAQLGVLLNYAERFYQRQFLTRKISNHTILDRFEAVLEAYFVSDELGKTGLPTVGYMAEQLNLSPTYLSSLLKTLTGQNTQQHIHDKLINQAKQMLSTTNLSVSEIAYRLGFEHPQSLSKLFKRKTNASPAAFRHSFN</sequence>
<dbReference type="PROSITE" id="PS01124">
    <property type="entry name" value="HTH_ARAC_FAMILY_2"/>
    <property type="match status" value="1"/>
</dbReference>
<keyword evidence="1" id="KW-0805">Transcription regulation</keyword>